<feature type="region of interest" description="Disordered" evidence="7">
    <location>
        <begin position="624"/>
        <end position="648"/>
    </location>
</feature>
<dbReference type="GO" id="GO:0098609">
    <property type="term" value="P:cell-cell adhesion"/>
    <property type="evidence" value="ECO:0007669"/>
    <property type="project" value="InterPro"/>
</dbReference>
<organism evidence="8 9">
    <name type="scientific">Eleginops maclovinus</name>
    <name type="common">Patagonian blennie</name>
    <name type="synonym">Eleginus maclovinus</name>
    <dbReference type="NCBI Taxonomy" id="56733"/>
    <lineage>
        <taxon>Eukaryota</taxon>
        <taxon>Metazoa</taxon>
        <taxon>Chordata</taxon>
        <taxon>Craniata</taxon>
        <taxon>Vertebrata</taxon>
        <taxon>Euteleostomi</taxon>
        <taxon>Actinopterygii</taxon>
        <taxon>Neopterygii</taxon>
        <taxon>Teleostei</taxon>
        <taxon>Neoteleostei</taxon>
        <taxon>Acanthomorphata</taxon>
        <taxon>Eupercaria</taxon>
        <taxon>Perciformes</taxon>
        <taxon>Notothenioidei</taxon>
        <taxon>Eleginopidae</taxon>
        <taxon>Eleginops</taxon>
    </lineage>
</organism>
<dbReference type="Pfam" id="PF00514">
    <property type="entry name" value="Arm"/>
    <property type="match status" value="1"/>
</dbReference>
<dbReference type="InterPro" id="IPR000225">
    <property type="entry name" value="Armadillo"/>
</dbReference>
<dbReference type="EMBL" id="JAUZQC010000008">
    <property type="protein sequence ID" value="KAK5867265.1"/>
    <property type="molecule type" value="Genomic_DNA"/>
</dbReference>
<feature type="repeat" description="ARM" evidence="6">
    <location>
        <begin position="436"/>
        <end position="478"/>
    </location>
</feature>
<keyword evidence="5" id="KW-0965">Cell junction</keyword>
<evidence type="ECO:0000256" key="7">
    <source>
        <dbReference type="SAM" id="MobiDB-lite"/>
    </source>
</evidence>
<evidence type="ECO:0000256" key="1">
    <source>
        <dbReference type="ARBA" id="ARBA00004282"/>
    </source>
</evidence>
<comment type="caution">
    <text evidence="8">The sequence shown here is derived from an EMBL/GenBank/DDBJ whole genome shotgun (WGS) entry which is preliminary data.</text>
</comment>
<feature type="region of interest" description="Disordered" evidence="7">
    <location>
        <begin position="1"/>
        <end position="23"/>
    </location>
</feature>
<dbReference type="GO" id="GO:0005886">
    <property type="term" value="C:plasma membrane"/>
    <property type="evidence" value="ECO:0007669"/>
    <property type="project" value="TreeGrafter"/>
</dbReference>
<evidence type="ECO:0000313" key="9">
    <source>
        <dbReference type="Proteomes" id="UP001346869"/>
    </source>
</evidence>
<dbReference type="PANTHER" id="PTHR10372">
    <property type="entry name" value="PLAKOPHILLIN-RELATED"/>
    <property type="match status" value="1"/>
</dbReference>
<evidence type="ECO:0000256" key="3">
    <source>
        <dbReference type="ARBA" id="ARBA00022737"/>
    </source>
</evidence>
<accession>A0AAN7XWH6</accession>
<dbReference type="Proteomes" id="UP001346869">
    <property type="component" value="Unassembled WGS sequence"/>
</dbReference>
<dbReference type="AlphaFoldDB" id="A0AAN7XWH6"/>
<dbReference type="InterPro" id="IPR011989">
    <property type="entry name" value="ARM-like"/>
</dbReference>
<dbReference type="PROSITE" id="PS50176">
    <property type="entry name" value="ARM_REPEAT"/>
    <property type="match status" value="2"/>
</dbReference>
<keyword evidence="3" id="KW-0677">Repeat</keyword>
<comment type="subcellular location">
    <subcellularLocation>
        <location evidence="1">Cell junction</location>
    </subcellularLocation>
</comment>
<keyword evidence="4" id="KW-0130">Cell adhesion</keyword>
<evidence type="ECO:0000256" key="5">
    <source>
        <dbReference type="ARBA" id="ARBA00022949"/>
    </source>
</evidence>
<evidence type="ECO:0000256" key="2">
    <source>
        <dbReference type="ARBA" id="ARBA00005462"/>
    </source>
</evidence>
<dbReference type="GO" id="GO:0005912">
    <property type="term" value="C:adherens junction"/>
    <property type="evidence" value="ECO:0007669"/>
    <property type="project" value="TreeGrafter"/>
</dbReference>
<name>A0AAN7XWH6_ELEMC</name>
<evidence type="ECO:0008006" key="10">
    <source>
        <dbReference type="Google" id="ProtNLM"/>
    </source>
</evidence>
<reference evidence="8 9" key="1">
    <citation type="journal article" date="2023" name="Genes (Basel)">
        <title>Chromosome-Level Genome Assembly and Circadian Gene Repertoire of the Patagonia Blennie Eleginops maclovinus-The Closest Ancestral Proxy of Antarctic Cryonotothenioids.</title>
        <authorList>
            <person name="Cheng C.C."/>
            <person name="Rivera-Colon A.G."/>
            <person name="Minhas B.F."/>
            <person name="Wilson L."/>
            <person name="Rayamajhi N."/>
            <person name="Vargas-Chacoff L."/>
            <person name="Catchen J.M."/>
        </authorList>
    </citation>
    <scope>NUCLEOTIDE SEQUENCE [LARGE SCALE GENOMIC DNA]</scope>
    <source>
        <strain evidence="8">JMC-PN-2008</strain>
    </source>
</reference>
<dbReference type="SMART" id="SM00185">
    <property type="entry name" value="ARM"/>
    <property type="match status" value="5"/>
</dbReference>
<dbReference type="Gene3D" id="1.25.10.10">
    <property type="entry name" value="Leucine-rich Repeat Variant"/>
    <property type="match status" value="1"/>
</dbReference>
<protein>
    <recommendedName>
        <fullName evidence="10">Plakophilin-3</fullName>
    </recommendedName>
</protein>
<dbReference type="InterPro" id="IPR028435">
    <property type="entry name" value="Plakophilin/d_Catenin"/>
</dbReference>
<sequence>MVMPNTSVTTYGLPSEIHLGNGGTMSDEMTRARRVQQQVQMRLAEKSTLPRQNGSTTQYAMSDYGGSSTMKYQTLNPNYSSKSSYMYSGSKTMGPRISQKTGFSARSAGADMAQLNRISGGGGMGGVVVGGGSVGNGGIVYRDDLRMGGYQSGGYQSGGYQSGGYQSGGYQSGGYQSGGYQSGGYQSGGYQCDGYQGKVIQTRRADPETLSMHAVQQHTAQVNTGCVDIGDAGSLISDRDATFGRQYAQSAVNGYTTQVRQGGGSMTLNSPMRRSLSGTLARSGGITGGEAEVFQQHSYKGPAHRTISRITNRNRMSTGSLPGQQILTSGSVYGSDRMDGGFGMAQGAIIQRPGTISRAMSIKSMHSVGRGMDIYGREMEMGASMGNLSGINSLNMPSAVEHLREEDYDLQVLGAAYIQHECYSDNDAKNEVRYLKGISELVKLFNSENQEVQRYATGATRNLIYENMDNKVALIEEGGIPQLVEALKDKDDDLHKNITGILWNLSSKDNLKDKLAKETLQELTDSILIPLSGKDTDGYQQTASEADIFYNTTGCLRNMSSVSKKTRQQMREQPGLVDSLVCYIQKSLEDSKAEDKGVENAMCVLRNLSYQLYSELPPSVMSRLEGPSRDQGSGKGDAIGCYTPQGRKAKNRKNQDISAFSEVSRVPKGMEHLWHPEIVKVYKQLLQDCETNSTTREAAAGALQNITAGDSRWASLLSLVALEQQRILSVVQHRMQTSNDLELRSLTGLLRNLSRHVRDKNDMATKVVNNMVSMLPDDGNQKDPSSDVVINICGVLNNLVTSSSVAARDIAFFDGLQKLFSIKHLTGTSSTGRMKAATAAGTVLNNMFQYKKLHKSYKEKGYGRQDFLDTVI</sequence>
<dbReference type="SUPFAM" id="SSF48371">
    <property type="entry name" value="ARM repeat"/>
    <property type="match status" value="1"/>
</dbReference>
<keyword evidence="9" id="KW-1185">Reference proteome</keyword>
<comment type="similarity">
    <text evidence="2">Belongs to the beta-catenin family.</text>
</comment>
<gene>
    <name evidence="8" type="ORF">PBY51_011774</name>
</gene>
<proteinExistence type="inferred from homology"/>
<evidence type="ECO:0000313" key="8">
    <source>
        <dbReference type="EMBL" id="KAK5867265.1"/>
    </source>
</evidence>
<dbReference type="GO" id="GO:0005634">
    <property type="term" value="C:nucleus"/>
    <property type="evidence" value="ECO:0007669"/>
    <property type="project" value="TreeGrafter"/>
</dbReference>
<evidence type="ECO:0000256" key="6">
    <source>
        <dbReference type="PROSITE-ProRule" id="PRU00259"/>
    </source>
</evidence>
<feature type="repeat" description="ARM" evidence="6">
    <location>
        <begin position="478"/>
        <end position="509"/>
    </location>
</feature>
<dbReference type="InterPro" id="IPR016024">
    <property type="entry name" value="ARM-type_fold"/>
</dbReference>
<dbReference type="PANTHER" id="PTHR10372:SF1">
    <property type="entry name" value="PLAKOPHILIN-3"/>
    <property type="match status" value="1"/>
</dbReference>
<dbReference type="GO" id="GO:0005737">
    <property type="term" value="C:cytoplasm"/>
    <property type="evidence" value="ECO:0007669"/>
    <property type="project" value="TreeGrafter"/>
</dbReference>
<feature type="compositionally biased region" description="Polar residues" evidence="7">
    <location>
        <begin position="1"/>
        <end position="12"/>
    </location>
</feature>
<evidence type="ECO:0000256" key="4">
    <source>
        <dbReference type="ARBA" id="ARBA00022889"/>
    </source>
</evidence>
<reference evidence="8 9" key="2">
    <citation type="journal article" date="2023" name="Mol. Biol. Evol.">
        <title>Genomics of Secondarily Temperate Adaptation in the Only Non-Antarctic Icefish.</title>
        <authorList>
            <person name="Rivera-Colon A.G."/>
            <person name="Rayamajhi N."/>
            <person name="Minhas B.F."/>
            <person name="Madrigal G."/>
            <person name="Bilyk K.T."/>
            <person name="Yoon V."/>
            <person name="Hune M."/>
            <person name="Gregory S."/>
            <person name="Cheng C.H.C."/>
            <person name="Catchen J.M."/>
        </authorList>
    </citation>
    <scope>NUCLEOTIDE SEQUENCE [LARGE SCALE GENOMIC DNA]</scope>
    <source>
        <strain evidence="8">JMC-PN-2008</strain>
    </source>
</reference>